<dbReference type="Pfam" id="PF02775">
    <property type="entry name" value="TPP_enzyme_C"/>
    <property type="match status" value="1"/>
</dbReference>
<evidence type="ECO:0000256" key="2">
    <source>
        <dbReference type="ARBA" id="ARBA00023052"/>
    </source>
</evidence>
<dbReference type="Pfam" id="PF00205">
    <property type="entry name" value="TPP_enzyme_M"/>
    <property type="match status" value="1"/>
</dbReference>
<dbReference type="CDD" id="cd07035">
    <property type="entry name" value="TPP_PYR_POX_like"/>
    <property type="match status" value="1"/>
</dbReference>
<feature type="domain" description="Thiamine pyrophosphate enzyme central" evidence="5">
    <location>
        <begin position="199"/>
        <end position="334"/>
    </location>
</feature>
<dbReference type="GO" id="GO:0005948">
    <property type="term" value="C:acetolactate synthase complex"/>
    <property type="evidence" value="ECO:0007669"/>
    <property type="project" value="TreeGrafter"/>
</dbReference>
<evidence type="ECO:0000259" key="6">
    <source>
        <dbReference type="Pfam" id="PF02775"/>
    </source>
</evidence>
<dbReference type="InterPro" id="IPR029035">
    <property type="entry name" value="DHS-like_NAD/FAD-binding_dom"/>
</dbReference>
<comment type="caution">
    <text evidence="8">The sequence shown here is derived from an EMBL/GenBank/DDBJ whole genome shotgun (WGS) entry which is preliminary data.</text>
</comment>
<dbReference type="InterPro" id="IPR012001">
    <property type="entry name" value="Thiamin_PyroP_enz_TPP-bd_dom"/>
</dbReference>
<dbReference type="InterPro" id="IPR012000">
    <property type="entry name" value="Thiamin_PyroP_enz_cen_dom"/>
</dbReference>
<dbReference type="RefSeq" id="WP_284351155.1">
    <property type="nucleotide sequence ID" value="NZ_BRXS01000005.1"/>
</dbReference>
<evidence type="ECO:0000259" key="5">
    <source>
        <dbReference type="Pfam" id="PF00205"/>
    </source>
</evidence>
<gene>
    <name evidence="8" type="primary">ilvG</name>
    <name evidence="8" type="ORF">rosag_32120</name>
</gene>
<feature type="domain" description="Thiamine pyrophosphate enzyme N-terminal TPP-binding" evidence="7">
    <location>
        <begin position="1"/>
        <end position="121"/>
    </location>
</feature>
<evidence type="ECO:0000256" key="1">
    <source>
        <dbReference type="ARBA" id="ARBA00007812"/>
    </source>
</evidence>
<dbReference type="GO" id="GO:0000287">
    <property type="term" value="F:magnesium ion binding"/>
    <property type="evidence" value="ECO:0007669"/>
    <property type="project" value="InterPro"/>
</dbReference>
<dbReference type="PANTHER" id="PTHR18968:SF142">
    <property type="entry name" value="ACETOLACTATE SYNTHASE"/>
    <property type="match status" value="1"/>
</dbReference>
<dbReference type="Proteomes" id="UP001161325">
    <property type="component" value="Unassembled WGS sequence"/>
</dbReference>
<reference evidence="8" key="1">
    <citation type="submission" date="2022-08" db="EMBL/GenBank/DDBJ databases">
        <title>Draft genome sequencing of Roseisolibacter agri AW1220.</title>
        <authorList>
            <person name="Tobiishi Y."/>
            <person name="Tonouchi A."/>
        </authorList>
    </citation>
    <scope>NUCLEOTIDE SEQUENCE</scope>
    <source>
        <strain evidence="8">AW1220</strain>
    </source>
</reference>
<accession>A0AA37VFD3</accession>
<organism evidence="8 9">
    <name type="scientific">Roseisolibacter agri</name>
    <dbReference type="NCBI Taxonomy" id="2014610"/>
    <lineage>
        <taxon>Bacteria</taxon>
        <taxon>Pseudomonadati</taxon>
        <taxon>Gemmatimonadota</taxon>
        <taxon>Gemmatimonadia</taxon>
        <taxon>Gemmatimonadales</taxon>
        <taxon>Gemmatimonadaceae</taxon>
        <taxon>Roseisolibacter</taxon>
    </lineage>
</organism>
<keyword evidence="9" id="KW-1185">Reference proteome</keyword>
<dbReference type="InterPro" id="IPR011766">
    <property type="entry name" value="TPP_enzyme_TPP-bd"/>
</dbReference>
<dbReference type="InterPro" id="IPR029061">
    <property type="entry name" value="THDP-binding"/>
</dbReference>
<dbReference type="EMBL" id="BRXS01000005">
    <property type="protein sequence ID" value="GLC26699.1"/>
    <property type="molecule type" value="Genomic_DNA"/>
</dbReference>
<evidence type="ECO:0000313" key="9">
    <source>
        <dbReference type="Proteomes" id="UP001161325"/>
    </source>
</evidence>
<evidence type="ECO:0000256" key="3">
    <source>
        <dbReference type="RuleBase" id="RU362132"/>
    </source>
</evidence>
<feature type="domain" description="Thiamine pyrophosphate enzyme TPP-binding" evidence="6">
    <location>
        <begin position="411"/>
        <end position="547"/>
    </location>
</feature>
<dbReference type="CDD" id="cd00568">
    <property type="entry name" value="TPP_enzymes"/>
    <property type="match status" value="1"/>
</dbReference>
<sequence>MKLSDYVVEFVADQGVKHVFMLPGGGAMHLNDSLGKCERLAYVCNLHEQASAIAAEAYARVTNDLACAMVTTGPGGTNAITGVAGAWLDSTPVLFLSGQVKRADLKGGTALRMLGVQEIDIVSLVAPITKYAVTVTDPVTIRYHLERAVWLARNGRRGPVWIDIPLDVQAAQVDPAMLDGFTPPTEREGECTDVAKAAARVLAMLAGAERPVILAGNGVRSAGAVEELRAFAERHGIPVLTTWLGHDLIADDHQLFAGRPGGIAPRYANFALQNSDLLLIIGARMDLALMAYAPERLARGARKVMVDVDPAEIAKLRDGIEMPVVADAGDFLRAALSASGADPAGDYAAWRERCRSWKARYPLVQPEHRSCADGVSMYHFSDVLSDELASDDVITPGSSGFACEIFLLVARVKAGQRLFHNRGTGAMGFGLPASIGACIASGRRTISVDGDGGFQMNIQELATVATHGLPIKFFVVNNGGYASIRTSQANYFGRLVAADATSGVRLPDVTAVAAAYGLPTARINSPDGLRARIREVLDRPGPVVCEVRVPDDEPRGPRVASAQRPDGSMVSKPLEDLWPFLDREEFLANMIVAPVAE</sequence>
<dbReference type="GO" id="GO:0030976">
    <property type="term" value="F:thiamine pyrophosphate binding"/>
    <property type="evidence" value="ECO:0007669"/>
    <property type="project" value="InterPro"/>
</dbReference>
<dbReference type="PANTHER" id="PTHR18968">
    <property type="entry name" value="THIAMINE PYROPHOSPHATE ENZYMES"/>
    <property type="match status" value="1"/>
</dbReference>
<evidence type="ECO:0000313" key="8">
    <source>
        <dbReference type="EMBL" id="GLC26699.1"/>
    </source>
</evidence>
<keyword evidence="2 3" id="KW-0786">Thiamine pyrophosphate</keyword>
<dbReference type="AlphaFoldDB" id="A0AA37VFD3"/>
<dbReference type="SUPFAM" id="SSF52467">
    <property type="entry name" value="DHS-like NAD/FAD-binding domain"/>
    <property type="match status" value="1"/>
</dbReference>
<comment type="similarity">
    <text evidence="1 3">Belongs to the TPP enzyme family.</text>
</comment>
<dbReference type="GO" id="GO:0009099">
    <property type="term" value="P:L-valine biosynthetic process"/>
    <property type="evidence" value="ECO:0007669"/>
    <property type="project" value="TreeGrafter"/>
</dbReference>
<name>A0AA37VFD3_9BACT</name>
<evidence type="ECO:0000256" key="4">
    <source>
        <dbReference type="SAM" id="MobiDB-lite"/>
    </source>
</evidence>
<protein>
    <submittedName>
        <fullName evidence="8">Acetolactate synthase</fullName>
    </submittedName>
</protein>
<dbReference type="GO" id="GO:0050660">
    <property type="term" value="F:flavin adenine dinucleotide binding"/>
    <property type="evidence" value="ECO:0007669"/>
    <property type="project" value="TreeGrafter"/>
</dbReference>
<proteinExistence type="inferred from homology"/>
<dbReference type="Pfam" id="PF02776">
    <property type="entry name" value="TPP_enzyme_N"/>
    <property type="match status" value="1"/>
</dbReference>
<dbReference type="FunFam" id="3.40.50.970:FF:000007">
    <property type="entry name" value="Acetolactate synthase"/>
    <property type="match status" value="1"/>
</dbReference>
<dbReference type="SUPFAM" id="SSF52518">
    <property type="entry name" value="Thiamin diphosphate-binding fold (THDP-binding)"/>
    <property type="match status" value="2"/>
</dbReference>
<evidence type="ECO:0000259" key="7">
    <source>
        <dbReference type="Pfam" id="PF02776"/>
    </source>
</evidence>
<dbReference type="Gene3D" id="3.40.50.970">
    <property type="match status" value="2"/>
</dbReference>
<dbReference type="Gene3D" id="3.40.50.1220">
    <property type="entry name" value="TPP-binding domain"/>
    <property type="match status" value="1"/>
</dbReference>
<dbReference type="InterPro" id="IPR045229">
    <property type="entry name" value="TPP_enz"/>
</dbReference>
<feature type="region of interest" description="Disordered" evidence="4">
    <location>
        <begin position="550"/>
        <end position="570"/>
    </location>
</feature>
<dbReference type="GO" id="GO:0003984">
    <property type="term" value="F:acetolactate synthase activity"/>
    <property type="evidence" value="ECO:0007669"/>
    <property type="project" value="TreeGrafter"/>
</dbReference>
<dbReference type="GO" id="GO:0009097">
    <property type="term" value="P:isoleucine biosynthetic process"/>
    <property type="evidence" value="ECO:0007669"/>
    <property type="project" value="TreeGrafter"/>
</dbReference>